<gene>
    <name evidence="1" type="ORF">Tco_0937763</name>
</gene>
<protein>
    <submittedName>
        <fullName evidence="1">Uncharacterized protein</fullName>
    </submittedName>
</protein>
<organism evidence="1 2">
    <name type="scientific">Tanacetum coccineum</name>
    <dbReference type="NCBI Taxonomy" id="301880"/>
    <lineage>
        <taxon>Eukaryota</taxon>
        <taxon>Viridiplantae</taxon>
        <taxon>Streptophyta</taxon>
        <taxon>Embryophyta</taxon>
        <taxon>Tracheophyta</taxon>
        <taxon>Spermatophyta</taxon>
        <taxon>Magnoliopsida</taxon>
        <taxon>eudicotyledons</taxon>
        <taxon>Gunneridae</taxon>
        <taxon>Pentapetalae</taxon>
        <taxon>asterids</taxon>
        <taxon>campanulids</taxon>
        <taxon>Asterales</taxon>
        <taxon>Asteraceae</taxon>
        <taxon>Asteroideae</taxon>
        <taxon>Anthemideae</taxon>
        <taxon>Anthemidinae</taxon>
        <taxon>Tanacetum</taxon>
    </lineage>
</organism>
<comment type="caution">
    <text evidence="1">The sequence shown here is derived from an EMBL/GenBank/DDBJ whole genome shotgun (WGS) entry which is preliminary data.</text>
</comment>
<dbReference type="Proteomes" id="UP001151760">
    <property type="component" value="Unassembled WGS sequence"/>
</dbReference>
<dbReference type="EMBL" id="BQNB010015261">
    <property type="protein sequence ID" value="GJT37898.1"/>
    <property type="molecule type" value="Genomic_DNA"/>
</dbReference>
<evidence type="ECO:0000313" key="2">
    <source>
        <dbReference type="Proteomes" id="UP001151760"/>
    </source>
</evidence>
<sequence length="86" mass="9644">MYYAGCPEGGYRNDEGSPSLLIRWIEEFQLPDGLRIPSHVGYYDGKGDPNDFIQAFKGATKMGKRVMPVSCHIRLHTKGRSKGLVE</sequence>
<evidence type="ECO:0000313" key="1">
    <source>
        <dbReference type="EMBL" id="GJT37898.1"/>
    </source>
</evidence>
<proteinExistence type="predicted"/>
<keyword evidence="2" id="KW-1185">Reference proteome</keyword>
<name>A0ABQ5DG47_9ASTR</name>
<accession>A0ABQ5DG47</accession>
<reference evidence="1" key="1">
    <citation type="journal article" date="2022" name="Int. J. Mol. Sci.">
        <title>Draft Genome of Tanacetum Coccineum: Genomic Comparison of Closely Related Tanacetum-Family Plants.</title>
        <authorList>
            <person name="Yamashiro T."/>
            <person name="Shiraishi A."/>
            <person name="Nakayama K."/>
            <person name="Satake H."/>
        </authorList>
    </citation>
    <scope>NUCLEOTIDE SEQUENCE</scope>
</reference>
<reference evidence="1" key="2">
    <citation type="submission" date="2022-01" db="EMBL/GenBank/DDBJ databases">
        <authorList>
            <person name="Yamashiro T."/>
            <person name="Shiraishi A."/>
            <person name="Satake H."/>
            <person name="Nakayama K."/>
        </authorList>
    </citation>
    <scope>NUCLEOTIDE SEQUENCE</scope>
</reference>